<feature type="transmembrane region" description="Helical" evidence="1">
    <location>
        <begin position="50"/>
        <end position="76"/>
    </location>
</feature>
<dbReference type="WBParaSite" id="GPUH_0000403601-mRNA-1">
    <property type="protein sequence ID" value="GPUH_0000403601-mRNA-1"/>
    <property type="gene ID" value="GPUH_0000403601"/>
</dbReference>
<keyword evidence="3" id="KW-1185">Reference proteome</keyword>
<evidence type="ECO:0000313" key="2">
    <source>
        <dbReference type="EMBL" id="VDK41981.1"/>
    </source>
</evidence>
<keyword evidence="1" id="KW-1133">Transmembrane helix</keyword>
<evidence type="ECO:0000256" key="1">
    <source>
        <dbReference type="SAM" id="Phobius"/>
    </source>
</evidence>
<keyword evidence="1" id="KW-0812">Transmembrane</keyword>
<dbReference type="Proteomes" id="UP000271098">
    <property type="component" value="Unassembled WGS sequence"/>
</dbReference>
<organism evidence="4">
    <name type="scientific">Gongylonema pulchrum</name>
    <dbReference type="NCBI Taxonomy" id="637853"/>
    <lineage>
        <taxon>Eukaryota</taxon>
        <taxon>Metazoa</taxon>
        <taxon>Ecdysozoa</taxon>
        <taxon>Nematoda</taxon>
        <taxon>Chromadorea</taxon>
        <taxon>Rhabditida</taxon>
        <taxon>Spirurina</taxon>
        <taxon>Spiruromorpha</taxon>
        <taxon>Spiruroidea</taxon>
        <taxon>Gongylonematidae</taxon>
        <taxon>Gongylonema</taxon>
    </lineage>
</organism>
<dbReference type="OrthoDB" id="5854855at2759"/>
<proteinExistence type="predicted"/>
<protein>
    <submittedName>
        <fullName evidence="2 4">Uncharacterized protein</fullName>
    </submittedName>
</protein>
<gene>
    <name evidence="2" type="ORF">GPUH_LOCUS4027</name>
</gene>
<dbReference type="EMBL" id="UYRT01007281">
    <property type="protein sequence ID" value="VDK41981.1"/>
    <property type="molecule type" value="Genomic_DNA"/>
</dbReference>
<evidence type="ECO:0000313" key="3">
    <source>
        <dbReference type="Proteomes" id="UP000271098"/>
    </source>
</evidence>
<reference evidence="4" key="1">
    <citation type="submission" date="2016-06" db="UniProtKB">
        <authorList>
            <consortium name="WormBaseParasite"/>
        </authorList>
    </citation>
    <scope>IDENTIFICATION</scope>
</reference>
<evidence type="ECO:0000313" key="4">
    <source>
        <dbReference type="WBParaSite" id="GPUH_0000403601-mRNA-1"/>
    </source>
</evidence>
<reference evidence="2 3" key="2">
    <citation type="submission" date="2018-11" db="EMBL/GenBank/DDBJ databases">
        <authorList>
            <consortium name="Pathogen Informatics"/>
        </authorList>
    </citation>
    <scope>NUCLEOTIDE SEQUENCE [LARGE SCALE GENOMIC DNA]</scope>
</reference>
<dbReference type="AlphaFoldDB" id="A0A183D5N8"/>
<sequence length="145" mass="16097">MFGCLLYPVFSWSSLPLIIPTGTLDCYCLSREDLEKEQLAGIPNEFATKLVITLMGFLLAFVLLCLLLVIVVQAFLSDKEEMQLSEENAAPTKVKIDKAHSPYIVTPEQKLTQQLLAAQHPITTTNTNDEEVILAVALGFIQMLL</sequence>
<accession>A0A183D5N8</accession>
<keyword evidence="1" id="KW-0472">Membrane</keyword>
<name>A0A183D5N8_9BILA</name>